<evidence type="ECO:0000313" key="3">
    <source>
        <dbReference type="Proteomes" id="UP000281647"/>
    </source>
</evidence>
<gene>
    <name evidence="2" type="ORF">EET67_23090</name>
</gene>
<keyword evidence="1" id="KW-0472">Membrane</keyword>
<keyword evidence="1" id="KW-0812">Transmembrane</keyword>
<protein>
    <submittedName>
        <fullName evidence="2">Uncharacterized protein</fullName>
    </submittedName>
</protein>
<dbReference type="OrthoDB" id="8452715at2"/>
<evidence type="ECO:0000313" key="2">
    <source>
        <dbReference type="EMBL" id="RUM95471.1"/>
    </source>
</evidence>
<dbReference type="Proteomes" id="UP000281647">
    <property type="component" value="Unassembled WGS sequence"/>
</dbReference>
<feature type="transmembrane region" description="Helical" evidence="1">
    <location>
        <begin position="130"/>
        <end position="150"/>
    </location>
</feature>
<comment type="caution">
    <text evidence="2">The sequence shown here is derived from an EMBL/GenBank/DDBJ whole genome shotgun (WGS) entry which is preliminary data.</text>
</comment>
<dbReference type="AlphaFoldDB" id="A0A432UZY7"/>
<dbReference type="EMBL" id="RKST01000042">
    <property type="protein sequence ID" value="RUM95471.1"/>
    <property type="molecule type" value="Genomic_DNA"/>
</dbReference>
<keyword evidence="1" id="KW-1133">Transmembrane helix</keyword>
<sequence>MNQMHYQRSFVAERRIAAVEALPPRQAKTQSQALLPATGVHPGAIDVALGASATLLVAAWAGFAGGETSLVLVVVTVIVLAFFGCLVGGGMMGRNMTPDRRQDRSFAEFLRGDVDIETGRISGREALMQIAALPVTLAAGGIAIIAIALWTA</sequence>
<proteinExistence type="predicted"/>
<name>A0A432UZY7_9HYPH</name>
<evidence type="ECO:0000256" key="1">
    <source>
        <dbReference type="SAM" id="Phobius"/>
    </source>
</evidence>
<accession>A0A432UZY7</accession>
<keyword evidence="3" id="KW-1185">Reference proteome</keyword>
<reference evidence="2 3" key="1">
    <citation type="submission" date="2018-11" db="EMBL/GenBank/DDBJ databases">
        <title>Pseudaminobacter arsenicus sp. nov., an arsenic-resistant bacterium isolated from arsenic-rich aquifers.</title>
        <authorList>
            <person name="Mu Y."/>
        </authorList>
    </citation>
    <scope>NUCLEOTIDE SEQUENCE [LARGE SCALE GENOMIC DNA]</scope>
    <source>
        <strain evidence="2 3">CB3</strain>
    </source>
</reference>
<feature type="transmembrane region" description="Helical" evidence="1">
    <location>
        <begin position="44"/>
        <end position="63"/>
    </location>
</feature>
<organism evidence="2 3">
    <name type="scientific">Borborobacter arsenicus</name>
    <dbReference type="NCBI Taxonomy" id="1851146"/>
    <lineage>
        <taxon>Bacteria</taxon>
        <taxon>Pseudomonadati</taxon>
        <taxon>Pseudomonadota</taxon>
        <taxon>Alphaproteobacteria</taxon>
        <taxon>Hyphomicrobiales</taxon>
        <taxon>Phyllobacteriaceae</taxon>
        <taxon>Borborobacter</taxon>
    </lineage>
</organism>
<feature type="transmembrane region" description="Helical" evidence="1">
    <location>
        <begin position="69"/>
        <end position="92"/>
    </location>
</feature>